<dbReference type="InterPro" id="IPR009326">
    <property type="entry name" value="DUF984"/>
</dbReference>
<reference evidence="2" key="2">
    <citation type="submission" date="2023-10" db="EMBL/GenBank/DDBJ databases">
        <authorList>
            <person name="Khurajog B."/>
        </authorList>
    </citation>
    <scope>NUCLEOTIDE SEQUENCE</scope>
    <source>
        <strain evidence="2">BF9</strain>
    </source>
</reference>
<reference evidence="2" key="1">
    <citation type="journal article" date="2023" name="PeerJ">
        <title>Selection and evaluation of lactic acid bacteria from chicken feces in Thailand as potential probiotics.</title>
        <authorList>
            <person name="Khurajog B."/>
            <person name="Disastra Y."/>
            <person name="Lawwyne L.D."/>
            <person name="Sirichokchatchawan W."/>
            <person name="Niyomtham W."/>
            <person name="Yindee J."/>
            <person name="Hampson D.J."/>
            <person name="Prapasarakul N."/>
        </authorList>
    </citation>
    <scope>NUCLEOTIDE SEQUENCE</scope>
    <source>
        <strain evidence="2">BF9</strain>
    </source>
</reference>
<dbReference type="EMBL" id="JAWJAV010000003">
    <property type="protein sequence ID" value="MDV2621269.1"/>
    <property type="molecule type" value="Genomic_DNA"/>
</dbReference>
<dbReference type="InterPro" id="IPR007374">
    <property type="entry name" value="ASCH_domain"/>
</dbReference>
<dbReference type="PANTHER" id="PTHR39203:SF1">
    <property type="entry name" value="CYTOPLASMIC PROTEIN"/>
    <property type="match status" value="1"/>
</dbReference>
<dbReference type="AlphaFoldDB" id="A0AAP3XA44"/>
<feature type="domain" description="ASCH" evidence="1">
    <location>
        <begin position="26"/>
        <end position="151"/>
    </location>
</feature>
<dbReference type="Pfam" id="PF04266">
    <property type="entry name" value="ASCH"/>
    <property type="match status" value="1"/>
</dbReference>
<dbReference type="RefSeq" id="WP_008841212.1">
    <property type="nucleotide sequence ID" value="NZ_CAKMBA010000002.1"/>
</dbReference>
<dbReference type="KEGG" id="paci:A4V11_08460"/>
<dbReference type="CDD" id="cd06553">
    <property type="entry name" value="ASCH_Ef3133_like"/>
    <property type="match status" value="1"/>
</dbReference>
<protein>
    <submittedName>
        <fullName evidence="2">ASCH domain-containing protein</fullName>
    </submittedName>
</protein>
<dbReference type="SMART" id="SM01022">
    <property type="entry name" value="ASCH"/>
    <property type="match status" value="1"/>
</dbReference>
<dbReference type="Proteomes" id="UP001280897">
    <property type="component" value="Unassembled WGS sequence"/>
</dbReference>
<evidence type="ECO:0000313" key="2">
    <source>
        <dbReference type="EMBL" id="MDV2621269.1"/>
    </source>
</evidence>
<dbReference type="PIRSF" id="PIRSF021320">
    <property type="entry name" value="DUF984"/>
    <property type="match status" value="1"/>
</dbReference>
<evidence type="ECO:0000313" key="3">
    <source>
        <dbReference type="Proteomes" id="UP001280897"/>
    </source>
</evidence>
<dbReference type="SUPFAM" id="SSF88697">
    <property type="entry name" value="PUA domain-like"/>
    <property type="match status" value="1"/>
</dbReference>
<evidence type="ECO:0000259" key="1">
    <source>
        <dbReference type="SMART" id="SM01022"/>
    </source>
</evidence>
<accession>A0AAP3XA44</accession>
<proteinExistence type="predicted"/>
<dbReference type="Gene3D" id="3.10.400.10">
    <property type="entry name" value="Sulfate adenylyltransferase"/>
    <property type="match status" value="1"/>
</dbReference>
<name>A0AAP3XA44_PEDAC</name>
<comment type="caution">
    <text evidence="2">The sequence shown here is derived from an EMBL/GenBank/DDBJ whole genome shotgun (WGS) entry which is preliminary data.</text>
</comment>
<dbReference type="InterPro" id="IPR015947">
    <property type="entry name" value="PUA-like_sf"/>
</dbReference>
<dbReference type="PANTHER" id="PTHR39203">
    <property type="entry name" value="CYTOPLASMIC PROTEIN-RELATED"/>
    <property type="match status" value="1"/>
</dbReference>
<organism evidence="2 3">
    <name type="scientific">Pediococcus acidilactici</name>
    <dbReference type="NCBI Taxonomy" id="1254"/>
    <lineage>
        <taxon>Bacteria</taxon>
        <taxon>Bacillati</taxon>
        <taxon>Bacillota</taxon>
        <taxon>Bacilli</taxon>
        <taxon>Lactobacillales</taxon>
        <taxon>Lactobacillaceae</taxon>
        <taxon>Pediococcus</taxon>
        <taxon>Pediococcus acidilactici group</taxon>
    </lineage>
</organism>
<gene>
    <name evidence="2" type="ORF">R0G89_05930</name>
</gene>
<sequence>MATPVEAIWQAFTEQSGVKGDRFQTRWFGPQDQPAEIDRLNNLILKGQKRATTKPLAYYSAEQEAIPQAGDYFVLLDGQMKPVAVIQTVVSELIPFLRVSAEHAYNEGEGDRSLEDWRERSLHKFERLMANYDNQFSTDDPVVTELFEVVYRR</sequence>
<dbReference type="GeneID" id="57365181"/>